<reference evidence="3 4" key="1">
    <citation type="submission" date="2015-12" db="EMBL/GenBank/DDBJ databases">
        <authorList>
            <person name="Andreevskaya M."/>
        </authorList>
    </citation>
    <scope>NUCLEOTIDE SEQUENCE [LARGE SCALE GENOMIC DNA]</scope>
    <source>
        <strain evidence="3 4">C122c</strain>
    </source>
</reference>
<keyword evidence="4" id="KW-1185">Reference proteome</keyword>
<dbReference type="InterPro" id="IPR023095">
    <property type="entry name" value="Ade_MeTrfase_dom_2"/>
</dbReference>
<evidence type="ECO:0000313" key="3">
    <source>
        <dbReference type="EMBL" id="CUW04139.1"/>
    </source>
</evidence>
<name>A0ABP2AZF7_9LACO</name>
<accession>A0ABP2AZF7</accession>
<keyword evidence="3" id="KW-0489">Methyltransferase</keyword>
<gene>
    <name evidence="3" type="ORF">C122C_1918</name>
</gene>
<dbReference type="GO" id="GO:0032259">
    <property type="term" value="P:methylation"/>
    <property type="evidence" value="ECO:0007669"/>
    <property type="project" value="UniProtKB-KW"/>
</dbReference>
<dbReference type="GO" id="GO:0009007">
    <property type="term" value="F:site-specific DNA-methyltransferase (adenine-specific) activity"/>
    <property type="evidence" value="ECO:0007669"/>
    <property type="project" value="UniProtKB-EC"/>
</dbReference>
<dbReference type="EMBL" id="FBSY01000001">
    <property type="protein sequence ID" value="CUW04139.1"/>
    <property type="molecule type" value="Genomic_DNA"/>
</dbReference>
<dbReference type="Proteomes" id="UP000199271">
    <property type="component" value="Unassembled WGS sequence"/>
</dbReference>
<keyword evidence="3" id="KW-0808">Transferase</keyword>
<evidence type="ECO:0000256" key="1">
    <source>
        <dbReference type="ARBA" id="ARBA00011900"/>
    </source>
</evidence>
<evidence type="ECO:0000256" key="2">
    <source>
        <dbReference type="ARBA" id="ARBA00047942"/>
    </source>
</evidence>
<dbReference type="Gene3D" id="1.10.1020.10">
    <property type="entry name" value="Adenine-specific Methyltransferase, Domain 2"/>
    <property type="match status" value="1"/>
</dbReference>
<protein>
    <recommendedName>
        <fullName evidence="1">site-specific DNA-methyltransferase (adenine-specific)</fullName>
        <ecNumber evidence="1">2.1.1.72</ecNumber>
    </recommendedName>
</protein>
<proteinExistence type="predicted"/>
<evidence type="ECO:0000313" key="4">
    <source>
        <dbReference type="Proteomes" id="UP000199271"/>
    </source>
</evidence>
<dbReference type="EC" id="2.1.1.72" evidence="1"/>
<comment type="catalytic activity">
    <reaction evidence="2">
        <text>a 2'-deoxyadenosine in DNA + S-adenosyl-L-methionine = an N(6)-methyl-2'-deoxyadenosine in DNA + S-adenosyl-L-homocysteine + H(+)</text>
        <dbReference type="Rhea" id="RHEA:15197"/>
        <dbReference type="Rhea" id="RHEA-COMP:12418"/>
        <dbReference type="Rhea" id="RHEA-COMP:12419"/>
        <dbReference type="ChEBI" id="CHEBI:15378"/>
        <dbReference type="ChEBI" id="CHEBI:57856"/>
        <dbReference type="ChEBI" id="CHEBI:59789"/>
        <dbReference type="ChEBI" id="CHEBI:90615"/>
        <dbReference type="ChEBI" id="CHEBI:90616"/>
        <dbReference type="EC" id="2.1.1.72"/>
    </reaction>
</comment>
<comment type="caution">
    <text evidence="3">The sequence shown here is derived from an EMBL/GenBank/DDBJ whole genome shotgun (WGS) entry which is preliminary data.</text>
</comment>
<sequence length="43" mass="5308">MMVRDRPEELLKQLKQHQLNHSKEYYLHLRSADRDGRLEKMTL</sequence>
<organism evidence="3 4">
    <name type="scientific">Leuconostoc gasicomitatum</name>
    <dbReference type="NCBI Taxonomy" id="115778"/>
    <lineage>
        <taxon>Bacteria</taxon>
        <taxon>Bacillati</taxon>
        <taxon>Bacillota</taxon>
        <taxon>Bacilli</taxon>
        <taxon>Lactobacillales</taxon>
        <taxon>Lactobacillaceae</taxon>
        <taxon>Leuconostoc</taxon>
        <taxon>Leuconostoc gelidum group</taxon>
    </lineage>
</organism>